<proteinExistence type="inferred from homology"/>
<dbReference type="PANTHER" id="PTHR12900:SF0">
    <property type="entry name" value="CHECKPOINT PROTEIN"/>
    <property type="match status" value="1"/>
</dbReference>
<name>A0A0A9W3F3_LYGHE</name>
<dbReference type="GO" id="GO:0005730">
    <property type="term" value="C:nucleolus"/>
    <property type="evidence" value="ECO:0007669"/>
    <property type="project" value="InterPro"/>
</dbReference>
<dbReference type="EMBL" id="GBHO01041255">
    <property type="protein sequence ID" value="JAG02349.1"/>
    <property type="molecule type" value="Transcribed_RNA"/>
</dbReference>
<evidence type="ECO:0000256" key="1">
    <source>
        <dbReference type="ARBA" id="ARBA00004123"/>
    </source>
</evidence>
<reference evidence="5" key="2">
    <citation type="submission" date="2014-07" db="EMBL/GenBank/DDBJ databases">
        <authorList>
            <person name="Hull J."/>
        </authorList>
    </citation>
    <scope>NUCLEOTIDE SEQUENCE</scope>
</reference>
<evidence type="ECO:0000313" key="6">
    <source>
        <dbReference type="EMBL" id="JAQ07228.1"/>
    </source>
</evidence>
<dbReference type="GO" id="GO:0030896">
    <property type="term" value="C:checkpoint clamp complex"/>
    <property type="evidence" value="ECO:0007669"/>
    <property type="project" value="InterPro"/>
</dbReference>
<dbReference type="GO" id="GO:0044778">
    <property type="term" value="P:meiotic DNA integrity checkpoint signaling"/>
    <property type="evidence" value="ECO:0007669"/>
    <property type="project" value="TreeGrafter"/>
</dbReference>
<organism evidence="5">
    <name type="scientific">Lygus hesperus</name>
    <name type="common">Western plant bug</name>
    <dbReference type="NCBI Taxonomy" id="30085"/>
    <lineage>
        <taxon>Eukaryota</taxon>
        <taxon>Metazoa</taxon>
        <taxon>Ecdysozoa</taxon>
        <taxon>Arthropoda</taxon>
        <taxon>Hexapoda</taxon>
        <taxon>Insecta</taxon>
        <taxon>Pterygota</taxon>
        <taxon>Neoptera</taxon>
        <taxon>Paraneoptera</taxon>
        <taxon>Hemiptera</taxon>
        <taxon>Heteroptera</taxon>
        <taxon>Panheteroptera</taxon>
        <taxon>Cimicomorpha</taxon>
        <taxon>Miridae</taxon>
        <taxon>Mirini</taxon>
        <taxon>Lygus</taxon>
    </lineage>
</organism>
<accession>A0A0A9W3F3</accession>
<dbReference type="Pfam" id="PF04005">
    <property type="entry name" value="Hus1"/>
    <property type="match status" value="1"/>
</dbReference>
<comment type="subcellular location">
    <subcellularLocation>
        <location evidence="1">Nucleus</location>
    </subcellularLocation>
</comment>
<gene>
    <name evidence="5" type="primary">HUS1</name>
    <name evidence="5" type="ORF">CM83_46433</name>
    <name evidence="6" type="ORF">g.55618</name>
</gene>
<dbReference type="GO" id="GO:0006289">
    <property type="term" value="P:nucleotide-excision repair"/>
    <property type="evidence" value="ECO:0007669"/>
    <property type="project" value="TreeGrafter"/>
</dbReference>
<reference evidence="6" key="3">
    <citation type="journal article" date="2016" name="Gigascience">
        <title>De novo construction of an expanded transcriptome assembly for the western tarnished plant bug, Lygus hesperus.</title>
        <authorList>
            <person name="Tassone E.E."/>
            <person name="Geib S.M."/>
            <person name="Hall B."/>
            <person name="Fabrick J.A."/>
            <person name="Brent C.S."/>
            <person name="Hull J.J."/>
        </authorList>
    </citation>
    <scope>NUCLEOTIDE SEQUENCE</scope>
</reference>
<dbReference type="GO" id="GO:0031573">
    <property type="term" value="P:mitotic intra-S DNA damage checkpoint signaling"/>
    <property type="evidence" value="ECO:0007669"/>
    <property type="project" value="TreeGrafter"/>
</dbReference>
<dbReference type="InterPro" id="IPR007150">
    <property type="entry name" value="HUS1/Mec3"/>
</dbReference>
<dbReference type="GO" id="GO:0035861">
    <property type="term" value="C:site of double-strand break"/>
    <property type="evidence" value="ECO:0007669"/>
    <property type="project" value="TreeGrafter"/>
</dbReference>
<keyword evidence="3" id="KW-0539">Nucleus</keyword>
<evidence type="ECO:0000256" key="3">
    <source>
        <dbReference type="ARBA" id="ARBA00023242"/>
    </source>
</evidence>
<sequence>MKFRAKMGESLSMKNLALIASVISKLSKQCTLRLNAQHFALMVCDEHASPKQVVVWCLIEAQKFFNEYNIEGITQANEIFLLVPPDMLSTSLSTLKAANNNARSVKLKLTDKMTPCLTVEIELSTEYGMTRSCIHDIPVKIISRQAWSDYADPPQENSDITLEMKTLKKFRAVLEKCKKLSPWVSLSVTSEGNLSTSVTSSTATVTTLFKNTTASYSSDEPEERDNTVRTDVKRLCTVLSTEVLAPKRTLIYFNQNRKISFYLACDSFAFHFFLMGVEE</sequence>
<reference evidence="5" key="1">
    <citation type="journal article" date="2014" name="PLoS ONE">
        <title>Transcriptome-Based Identification of ABC Transporters in the Western Tarnished Plant Bug Lygus hesperus.</title>
        <authorList>
            <person name="Hull J.J."/>
            <person name="Chaney K."/>
            <person name="Geib S.M."/>
            <person name="Fabrick J.A."/>
            <person name="Brent C.S."/>
            <person name="Walsh D."/>
            <person name="Lavine L.C."/>
        </authorList>
    </citation>
    <scope>NUCLEOTIDE SEQUENCE</scope>
</reference>
<dbReference type="GO" id="GO:0033314">
    <property type="term" value="P:mitotic DNA replication checkpoint signaling"/>
    <property type="evidence" value="ECO:0007669"/>
    <property type="project" value="TreeGrafter"/>
</dbReference>
<dbReference type="GO" id="GO:0000724">
    <property type="term" value="P:double-strand break repair via homologous recombination"/>
    <property type="evidence" value="ECO:0007669"/>
    <property type="project" value="TreeGrafter"/>
</dbReference>
<dbReference type="Gene3D" id="3.70.10.10">
    <property type="match status" value="1"/>
</dbReference>
<evidence type="ECO:0000256" key="2">
    <source>
        <dbReference type="ARBA" id="ARBA00005563"/>
    </source>
</evidence>
<evidence type="ECO:0000313" key="5">
    <source>
        <dbReference type="EMBL" id="JAG02349.1"/>
    </source>
</evidence>
<dbReference type="PIRSF" id="PIRSF011312">
    <property type="entry name" value="Cell_cycle_HUS1"/>
    <property type="match status" value="1"/>
</dbReference>
<dbReference type="InterPro" id="IPR016580">
    <property type="entry name" value="HUS1"/>
</dbReference>
<dbReference type="PANTHER" id="PTHR12900">
    <property type="entry name" value="MITOTIC AND DNA DAMAGE CHECKPOINT PROTEIN HUS1"/>
    <property type="match status" value="1"/>
</dbReference>
<dbReference type="GO" id="GO:0000723">
    <property type="term" value="P:telomere maintenance"/>
    <property type="evidence" value="ECO:0007669"/>
    <property type="project" value="TreeGrafter"/>
</dbReference>
<protein>
    <recommendedName>
        <fullName evidence="4">Checkpoint protein</fullName>
    </recommendedName>
</protein>
<dbReference type="AlphaFoldDB" id="A0A0A9W3F3"/>
<evidence type="ECO:0000256" key="4">
    <source>
        <dbReference type="PIRNR" id="PIRNR011312"/>
    </source>
</evidence>
<comment type="similarity">
    <text evidence="2 4">Belongs to the HUS1 family.</text>
</comment>
<dbReference type="EMBL" id="GDHC01011401">
    <property type="protein sequence ID" value="JAQ07228.1"/>
    <property type="molecule type" value="Transcribed_RNA"/>
</dbReference>